<evidence type="ECO:0000313" key="6">
    <source>
        <dbReference type="Proteomes" id="UP001203423"/>
    </source>
</evidence>
<keyword evidence="6" id="KW-1185">Reference proteome</keyword>
<dbReference type="RefSeq" id="WP_248941346.1">
    <property type="nucleotide sequence ID" value="NZ_JAKIKS010000070.1"/>
</dbReference>
<dbReference type="InterPro" id="IPR013320">
    <property type="entry name" value="ConA-like_dom_sf"/>
</dbReference>
<dbReference type="SMART" id="SM00560">
    <property type="entry name" value="LamGL"/>
    <property type="match status" value="1"/>
</dbReference>
<evidence type="ECO:0000256" key="2">
    <source>
        <dbReference type="ARBA" id="ARBA00022801"/>
    </source>
</evidence>
<dbReference type="InterPro" id="IPR005181">
    <property type="entry name" value="SASA"/>
</dbReference>
<dbReference type="Pfam" id="PF03629">
    <property type="entry name" value="SASA"/>
    <property type="match status" value="1"/>
</dbReference>
<dbReference type="InterPro" id="IPR036514">
    <property type="entry name" value="SGNH_hydro_sf"/>
</dbReference>
<keyword evidence="3" id="KW-1015">Disulfide bond</keyword>
<dbReference type="PANTHER" id="PTHR31988:SF19">
    <property type="entry name" value="9-O-ACETYL-N-ACETYLNEURAMINIC ACID DEACETYLASE-RELATED"/>
    <property type="match status" value="1"/>
</dbReference>
<evidence type="ECO:0000256" key="3">
    <source>
        <dbReference type="ARBA" id="ARBA00023157"/>
    </source>
</evidence>
<evidence type="ECO:0000259" key="4">
    <source>
        <dbReference type="SMART" id="SM00560"/>
    </source>
</evidence>
<dbReference type="Gene3D" id="2.60.40.3440">
    <property type="match status" value="1"/>
</dbReference>
<dbReference type="PANTHER" id="PTHR31988">
    <property type="entry name" value="ESTERASE, PUTATIVE (DUF303)-RELATED"/>
    <property type="match status" value="1"/>
</dbReference>
<evidence type="ECO:0000313" key="5">
    <source>
        <dbReference type="EMBL" id="MCL1126013.1"/>
    </source>
</evidence>
<accession>A0ABT0LEA3</accession>
<feature type="domain" description="LamG-like jellyroll fold" evidence="4">
    <location>
        <begin position="635"/>
        <end position="783"/>
    </location>
</feature>
<protein>
    <submittedName>
        <fullName evidence="5">Ig-like domain-containing protein</fullName>
    </submittedName>
</protein>
<sequence>MSVKWVFTKTFSYPSSFKLLIFISILLLSWQENAYASIQTTATDVEQWEAVDIGQANYPGSHSINAEQVITIQGSGNDIWNSQDDFYFLYKNITGNATIITKVHSIENTHSWAKAAIMFRDTLTDDAVNVALDYSAHEHVAFQWRPIANNRSYYWGKNIGTGPVWLKLQREGDLFSGYYSFDGENWLLTTQKTVSMGSSYYVGLATSPHVTTSNAEAVFSNVDVIQEYNNKVKVYLMAGQSNMEGHGLSSGLGATSGADLTITRDDVFIKNVISNGRTLSGLKPGYGASSSKYGVELKMGNTLADVLPENIYLFKGAKGGTTLDNTAHWRPQAFGGDNGNLYEQLITGFNDFLQNELNANNIDYELAGFIWFQGYNDTFGSEQLYETHLRNLITSVRQDLSKADLPIIITQINDNRGQAGGIVMAAQATVADEDPLASLVYTGDQRPYYHYGNDSYIVIGERIAQACLPFLNYASAIKDAYTLAPNSPFNTPAEQGVLANDIHASVTTLTSDVQNGDLSLNLDGSFQYTPNNHFVGRDRFTYATQKNGRLSNSVNVDLWVREASSPLVLHYTFDNNNNAPIIDTASGVPAVIAKTGVTFEHAGAINTAAYFNGSTVLHYLTEYPVYDFLDLNTNSDFSLSAWIKPDPNVINEQIIISNKYYYNSRSGFALTLANNGTALKAFIGTYDHATYIDKTKSFIAGNTNLTDDQWHHVAATFGFSSNLLSLYIDGILVGQTDMTGLSGDINKYESAMGDGSGGGDGKSNAYKGYMDDLRLYRKQLSETEIALIYSR</sequence>
<keyword evidence="2" id="KW-0378">Hydrolase</keyword>
<evidence type="ECO:0000256" key="1">
    <source>
        <dbReference type="ARBA" id="ARBA00022729"/>
    </source>
</evidence>
<reference evidence="5 6" key="1">
    <citation type="submission" date="2022-01" db="EMBL/GenBank/DDBJ databases">
        <title>Whole genome-based taxonomy of the Shewanellaceae.</title>
        <authorList>
            <person name="Martin-Rodriguez A.J."/>
        </authorList>
    </citation>
    <scope>NUCLEOTIDE SEQUENCE [LARGE SCALE GENOMIC DNA]</scope>
    <source>
        <strain evidence="5 6">DSM 17177</strain>
    </source>
</reference>
<gene>
    <name evidence="5" type="ORF">L2764_16425</name>
</gene>
<dbReference type="InterPro" id="IPR052940">
    <property type="entry name" value="Carb_Esterase_6"/>
</dbReference>
<dbReference type="SUPFAM" id="SSF52266">
    <property type="entry name" value="SGNH hydrolase"/>
    <property type="match status" value="1"/>
</dbReference>
<keyword evidence="1" id="KW-0732">Signal</keyword>
<dbReference type="Gene3D" id="3.40.50.1110">
    <property type="entry name" value="SGNH hydrolase"/>
    <property type="match status" value="1"/>
</dbReference>
<organism evidence="5 6">
    <name type="scientific">Shewanella surugensis</name>
    <dbReference type="NCBI Taxonomy" id="212020"/>
    <lineage>
        <taxon>Bacteria</taxon>
        <taxon>Pseudomonadati</taxon>
        <taxon>Pseudomonadota</taxon>
        <taxon>Gammaproteobacteria</taxon>
        <taxon>Alteromonadales</taxon>
        <taxon>Shewanellaceae</taxon>
        <taxon>Shewanella</taxon>
    </lineage>
</organism>
<dbReference type="Pfam" id="PF17963">
    <property type="entry name" value="Big_9"/>
    <property type="match status" value="1"/>
</dbReference>
<proteinExistence type="predicted"/>
<dbReference type="Gene3D" id="2.60.120.200">
    <property type="match status" value="2"/>
</dbReference>
<dbReference type="SUPFAM" id="SSF49899">
    <property type="entry name" value="Concanavalin A-like lectins/glucanases"/>
    <property type="match status" value="2"/>
</dbReference>
<dbReference type="Pfam" id="PF13385">
    <property type="entry name" value="Laminin_G_3"/>
    <property type="match status" value="1"/>
</dbReference>
<dbReference type="Proteomes" id="UP001203423">
    <property type="component" value="Unassembled WGS sequence"/>
</dbReference>
<name>A0ABT0LEA3_9GAMM</name>
<dbReference type="InterPro" id="IPR006558">
    <property type="entry name" value="LamG-like"/>
</dbReference>
<comment type="caution">
    <text evidence="5">The sequence shown here is derived from an EMBL/GenBank/DDBJ whole genome shotgun (WGS) entry which is preliminary data.</text>
</comment>
<dbReference type="EMBL" id="JAKIKS010000070">
    <property type="protein sequence ID" value="MCL1126013.1"/>
    <property type="molecule type" value="Genomic_DNA"/>
</dbReference>